<comment type="caution">
    <text evidence="7">The sequence shown here is derived from an EMBL/GenBank/DDBJ whole genome shotgun (WGS) entry which is preliminary data.</text>
</comment>
<keyword evidence="2 6" id="KW-0732">Signal</keyword>
<keyword evidence="1" id="KW-1003">Cell membrane</keyword>
<gene>
    <name evidence="7" type="primary">msmE</name>
    <name evidence="7" type="ORF">GCM10010918_17880</name>
</gene>
<dbReference type="EMBL" id="BMHY01000003">
    <property type="protein sequence ID" value="GGG64241.1"/>
    <property type="molecule type" value="Genomic_DNA"/>
</dbReference>
<sequence>MTMNKNIKFTLICLLLAAFTVVAAGCGKAANNESSSGNGGKASGDGVVKIEFFQQQGEEAIQNAYKAVIEDFSKEYPNIKIEMNTVPDSVKVLTARVASGDIPPLFTDWPTQLQFKEKVKNGYIEKLSGQPFIEKVNKSYLAMTPADDGEYYSLPYARNYMAVYYNIDLFEKNNVAIPTTYAEFIEACKKFAASGVTPLYLPIKDVGHIFQATNIAYVPGGVEEMVKVAKGEAQVENNPAFLAFGNKLNELFTYANKDAAGASTAMMQEAFANGQVAMIISGSYGRGNIKLANPDLKFGAFPLPNDTVETTNVLSGVNAALSVSAKAKPEEKEAAITFISYLARPEVAQKWSDLSGEPSIIEGTVYEDANLKPLLDFIDKGQVHDWMASTIPSNIVTELYSTTQAFLLEKQSVEKYLKNIDATIKLNAAN</sequence>
<feature type="chain" id="PRO_5039104498" evidence="6">
    <location>
        <begin position="24"/>
        <end position="430"/>
    </location>
</feature>
<name>A0A917H155_9BACL</name>
<dbReference type="PROSITE" id="PS51257">
    <property type="entry name" value="PROKAR_LIPOPROTEIN"/>
    <property type="match status" value="1"/>
</dbReference>
<dbReference type="Gene3D" id="3.40.190.10">
    <property type="entry name" value="Periplasmic binding protein-like II"/>
    <property type="match status" value="2"/>
</dbReference>
<proteinExistence type="predicted"/>
<organism evidence="7 8">
    <name type="scientific">Paenibacillus radicis</name>
    <name type="common">ex Gao et al. 2016</name>
    <dbReference type="NCBI Taxonomy" id="1737354"/>
    <lineage>
        <taxon>Bacteria</taxon>
        <taxon>Bacillati</taxon>
        <taxon>Bacillota</taxon>
        <taxon>Bacilli</taxon>
        <taxon>Bacillales</taxon>
        <taxon>Paenibacillaceae</taxon>
        <taxon>Paenibacillus</taxon>
    </lineage>
</organism>
<keyword evidence="4" id="KW-0564">Palmitate</keyword>
<evidence type="ECO:0000313" key="7">
    <source>
        <dbReference type="EMBL" id="GGG64241.1"/>
    </source>
</evidence>
<dbReference type="SUPFAM" id="SSF53850">
    <property type="entry name" value="Periplasmic binding protein-like II"/>
    <property type="match status" value="1"/>
</dbReference>
<evidence type="ECO:0000256" key="1">
    <source>
        <dbReference type="ARBA" id="ARBA00022475"/>
    </source>
</evidence>
<dbReference type="Proteomes" id="UP000600247">
    <property type="component" value="Unassembled WGS sequence"/>
</dbReference>
<dbReference type="PANTHER" id="PTHR43649">
    <property type="entry name" value="ARABINOSE-BINDING PROTEIN-RELATED"/>
    <property type="match status" value="1"/>
</dbReference>
<keyword evidence="3" id="KW-0472">Membrane</keyword>
<protein>
    <submittedName>
        <fullName evidence="7">Sugar ABC transporter substrate-binding protein</fullName>
    </submittedName>
</protein>
<evidence type="ECO:0000256" key="6">
    <source>
        <dbReference type="SAM" id="SignalP"/>
    </source>
</evidence>
<evidence type="ECO:0000313" key="8">
    <source>
        <dbReference type="Proteomes" id="UP000600247"/>
    </source>
</evidence>
<evidence type="ECO:0000256" key="4">
    <source>
        <dbReference type="ARBA" id="ARBA00023139"/>
    </source>
</evidence>
<dbReference type="Pfam" id="PF13416">
    <property type="entry name" value="SBP_bac_8"/>
    <property type="match status" value="1"/>
</dbReference>
<evidence type="ECO:0000256" key="5">
    <source>
        <dbReference type="ARBA" id="ARBA00023288"/>
    </source>
</evidence>
<dbReference type="AlphaFoldDB" id="A0A917H155"/>
<keyword evidence="5" id="KW-0449">Lipoprotein</keyword>
<reference evidence="7 8" key="1">
    <citation type="journal article" date="2014" name="Int. J. Syst. Evol. Microbiol.">
        <title>Complete genome sequence of Corynebacterium casei LMG S-19264T (=DSM 44701T), isolated from a smear-ripened cheese.</title>
        <authorList>
            <consortium name="US DOE Joint Genome Institute (JGI-PGF)"/>
            <person name="Walter F."/>
            <person name="Albersmeier A."/>
            <person name="Kalinowski J."/>
            <person name="Ruckert C."/>
        </authorList>
    </citation>
    <scope>NUCLEOTIDE SEQUENCE [LARGE SCALE GENOMIC DNA]</scope>
    <source>
        <strain evidence="7 8">CGMCC 1.15286</strain>
    </source>
</reference>
<dbReference type="PANTHER" id="PTHR43649:SF33">
    <property type="entry name" value="POLYGALACTURONAN_RHAMNOGALACTURONAN-BINDING PROTEIN YTCQ"/>
    <property type="match status" value="1"/>
</dbReference>
<feature type="signal peptide" evidence="6">
    <location>
        <begin position="1"/>
        <end position="23"/>
    </location>
</feature>
<keyword evidence="8" id="KW-1185">Reference proteome</keyword>
<dbReference type="InterPro" id="IPR006059">
    <property type="entry name" value="SBP"/>
</dbReference>
<dbReference type="InterPro" id="IPR050490">
    <property type="entry name" value="Bact_solute-bd_prot1"/>
</dbReference>
<accession>A0A917H155</accession>
<evidence type="ECO:0000256" key="2">
    <source>
        <dbReference type="ARBA" id="ARBA00022729"/>
    </source>
</evidence>
<evidence type="ECO:0000256" key="3">
    <source>
        <dbReference type="ARBA" id="ARBA00023136"/>
    </source>
</evidence>